<dbReference type="AlphaFoldDB" id="A0A8B2ZKF2"/>
<organism evidence="2 3">
    <name type="scientific">Staphylococcus warneri</name>
    <dbReference type="NCBI Taxonomy" id="1292"/>
    <lineage>
        <taxon>Bacteria</taxon>
        <taxon>Bacillati</taxon>
        <taxon>Bacillota</taxon>
        <taxon>Bacilli</taxon>
        <taxon>Bacillales</taxon>
        <taxon>Staphylococcaceae</taxon>
        <taxon>Staphylococcus</taxon>
    </lineage>
</organism>
<accession>A0A8B2ZKF2</accession>
<dbReference type="EMBL" id="QSTD01000009">
    <property type="protein sequence ID" value="RGM28313.1"/>
    <property type="molecule type" value="Genomic_DNA"/>
</dbReference>
<protein>
    <submittedName>
        <fullName evidence="2">Uncharacterized protein</fullName>
    </submittedName>
</protein>
<sequence>MAHNNNKENKRKMKANRKRLGWKQSDLERPTRRYDKITKEELKILKANGIKKQTFANRRYKGWSRDKALNTPVRQYHRITDEERALMKESGVDEETFRTRVSRNMNRIEAAKKPKK</sequence>
<feature type="compositionally biased region" description="Basic residues" evidence="1">
    <location>
        <begin position="9"/>
        <end position="21"/>
    </location>
</feature>
<evidence type="ECO:0000256" key="1">
    <source>
        <dbReference type="SAM" id="MobiDB-lite"/>
    </source>
</evidence>
<gene>
    <name evidence="2" type="ORF">DXC19_11555</name>
</gene>
<comment type="caution">
    <text evidence="2">The sequence shown here is derived from an EMBL/GenBank/DDBJ whole genome shotgun (WGS) entry which is preliminary data.</text>
</comment>
<evidence type="ECO:0000313" key="2">
    <source>
        <dbReference type="EMBL" id="RGM28313.1"/>
    </source>
</evidence>
<name>A0A8B2ZKF2_STAWA</name>
<proteinExistence type="predicted"/>
<dbReference type="RefSeq" id="WP_117725968.1">
    <property type="nucleotide sequence ID" value="NZ_CABMFV010000009.1"/>
</dbReference>
<dbReference type="Proteomes" id="UP000261016">
    <property type="component" value="Unassembled WGS sequence"/>
</dbReference>
<evidence type="ECO:0000313" key="3">
    <source>
        <dbReference type="Proteomes" id="UP000261016"/>
    </source>
</evidence>
<feature type="region of interest" description="Disordered" evidence="1">
    <location>
        <begin position="1"/>
        <end position="27"/>
    </location>
</feature>
<reference evidence="2 3" key="1">
    <citation type="submission" date="2018-08" db="EMBL/GenBank/DDBJ databases">
        <title>A genome reference for cultivated species of the human gut microbiota.</title>
        <authorList>
            <person name="Zou Y."/>
            <person name="Xue W."/>
            <person name="Luo G."/>
        </authorList>
    </citation>
    <scope>NUCLEOTIDE SEQUENCE [LARGE SCALE GENOMIC DNA]</scope>
    <source>
        <strain evidence="2 3">OM08-17AT</strain>
    </source>
</reference>